<comment type="caution">
    <text evidence="1">The sequence shown here is derived from an EMBL/GenBank/DDBJ whole genome shotgun (WGS) entry which is preliminary data.</text>
</comment>
<evidence type="ECO:0000313" key="2">
    <source>
        <dbReference type="Proteomes" id="UP000605733"/>
    </source>
</evidence>
<sequence length="71" mass="8325">MKDVIKFLKKNGFKNMELGSYANDLCNVVINSNEYEVADNEGNTMYSKDHNIYWLIGVLTYYGFIEKNYKI</sequence>
<accession>A0ABQ1WCM7</accession>
<name>A0ABQ1WCM7_9FLAO</name>
<dbReference type="RefSeq" id="WP_011710322.1">
    <property type="nucleotide sequence ID" value="NZ_BMIX01000001.1"/>
</dbReference>
<organism evidence="1 2">
    <name type="scientific">Christiangramia forsetii</name>
    <dbReference type="NCBI Taxonomy" id="411153"/>
    <lineage>
        <taxon>Bacteria</taxon>
        <taxon>Pseudomonadati</taxon>
        <taxon>Bacteroidota</taxon>
        <taxon>Flavobacteriia</taxon>
        <taxon>Flavobacteriales</taxon>
        <taxon>Flavobacteriaceae</taxon>
        <taxon>Christiangramia</taxon>
    </lineage>
</organism>
<evidence type="ECO:0008006" key="3">
    <source>
        <dbReference type="Google" id="ProtNLM"/>
    </source>
</evidence>
<dbReference type="Proteomes" id="UP000605733">
    <property type="component" value="Unassembled WGS sequence"/>
</dbReference>
<dbReference type="EMBL" id="BMIX01000001">
    <property type="protein sequence ID" value="GGG24075.1"/>
    <property type="molecule type" value="Genomic_DNA"/>
</dbReference>
<gene>
    <name evidence="1" type="ORF">GCM10011532_04120</name>
</gene>
<keyword evidence="2" id="KW-1185">Reference proteome</keyword>
<proteinExistence type="predicted"/>
<protein>
    <recommendedName>
        <fullName evidence="3">LAGLIDADG homing endonuclease</fullName>
    </recommendedName>
</protein>
<evidence type="ECO:0000313" key="1">
    <source>
        <dbReference type="EMBL" id="GGG24075.1"/>
    </source>
</evidence>
<reference evidence="2" key="1">
    <citation type="journal article" date="2019" name="Int. J. Syst. Evol. Microbiol.">
        <title>The Global Catalogue of Microorganisms (GCM) 10K type strain sequencing project: providing services to taxonomists for standard genome sequencing and annotation.</title>
        <authorList>
            <consortium name="The Broad Institute Genomics Platform"/>
            <consortium name="The Broad Institute Genome Sequencing Center for Infectious Disease"/>
            <person name="Wu L."/>
            <person name="Ma J."/>
        </authorList>
    </citation>
    <scope>NUCLEOTIDE SEQUENCE [LARGE SCALE GENOMIC DNA]</scope>
    <source>
        <strain evidence="2">CGMCC 1.15422</strain>
    </source>
</reference>